<dbReference type="InterPro" id="IPR004416">
    <property type="entry name" value="MnmG"/>
</dbReference>
<feature type="binding site" evidence="11">
    <location>
        <position position="198"/>
    </location>
    <ligand>
        <name>FAD</name>
        <dbReference type="ChEBI" id="CHEBI:57692"/>
    </ligand>
</feature>
<dbReference type="GO" id="GO:0002098">
    <property type="term" value="P:tRNA wobble uridine modification"/>
    <property type="evidence" value="ECO:0007669"/>
    <property type="project" value="InterPro"/>
</dbReference>
<dbReference type="SUPFAM" id="SSF51905">
    <property type="entry name" value="FAD/NAD(P)-binding domain"/>
    <property type="match status" value="1"/>
</dbReference>
<name>A0A5C6AII8_9BACT</name>
<evidence type="ECO:0000256" key="3">
    <source>
        <dbReference type="ARBA" id="ARBA00007653"/>
    </source>
</evidence>
<evidence type="ECO:0000256" key="10">
    <source>
        <dbReference type="ARBA" id="ARBA00031800"/>
    </source>
</evidence>
<dbReference type="FunFam" id="1.10.150.570:FF:000001">
    <property type="entry name" value="tRNA uridine 5-carboxymethylaminomethyl modification enzyme MnmG"/>
    <property type="match status" value="1"/>
</dbReference>
<dbReference type="InterPro" id="IPR020595">
    <property type="entry name" value="MnmG-rel_CS"/>
</dbReference>
<evidence type="ECO:0000313" key="14">
    <source>
        <dbReference type="EMBL" id="TWT99206.1"/>
    </source>
</evidence>
<dbReference type="PANTHER" id="PTHR11806:SF0">
    <property type="entry name" value="PROTEIN MTO1 HOMOLOG, MITOCHONDRIAL"/>
    <property type="match status" value="1"/>
</dbReference>
<reference evidence="14 15" key="1">
    <citation type="submission" date="2019-02" db="EMBL/GenBank/DDBJ databases">
        <title>Deep-cultivation of Planctomycetes and their phenomic and genomic characterization uncovers novel biology.</title>
        <authorList>
            <person name="Wiegand S."/>
            <person name="Jogler M."/>
            <person name="Boedeker C."/>
            <person name="Pinto D."/>
            <person name="Vollmers J."/>
            <person name="Rivas-Marin E."/>
            <person name="Kohn T."/>
            <person name="Peeters S.H."/>
            <person name="Heuer A."/>
            <person name="Rast P."/>
            <person name="Oberbeckmann S."/>
            <person name="Bunk B."/>
            <person name="Jeske O."/>
            <person name="Meyerdierks A."/>
            <person name="Storesund J.E."/>
            <person name="Kallscheuer N."/>
            <person name="Luecker S."/>
            <person name="Lage O.M."/>
            <person name="Pohl T."/>
            <person name="Merkel B.J."/>
            <person name="Hornburger P."/>
            <person name="Mueller R.-W."/>
            <person name="Bruemmer F."/>
            <person name="Labrenz M."/>
            <person name="Spormann A.M."/>
            <person name="Op Den Camp H."/>
            <person name="Overmann J."/>
            <person name="Amann R."/>
            <person name="Jetten M.S.M."/>
            <person name="Mascher T."/>
            <person name="Medema M.H."/>
            <person name="Devos D.P."/>
            <person name="Kaster A.-K."/>
            <person name="Ovreas L."/>
            <person name="Rohde M."/>
            <person name="Galperin M.Y."/>
            <person name="Jogler C."/>
        </authorList>
    </citation>
    <scope>NUCLEOTIDE SEQUENCE [LARGE SCALE GENOMIC DNA]</scope>
    <source>
        <strain evidence="14 15">Pla108</strain>
    </source>
</reference>
<dbReference type="Pfam" id="PF13932">
    <property type="entry name" value="SAM_GIDA_C"/>
    <property type="match status" value="1"/>
</dbReference>
<evidence type="ECO:0000256" key="6">
    <source>
        <dbReference type="ARBA" id="ARBA00022694"/>
    </source>
</evidence>
<dbReference type="AlphaFoldDB" id="A0A5C6AII8"/>
<organism evidence="14 15">
    <name type="scientific">Botrimarina colliarenosi</name>
    <dbReference type="NCBI Taxonomy" id="2528001"/>
    <lineage>
        <taxon>Bacteria</taxon>
        <taxon>Pseudomonadati</taxon>
        <taxon>Planctomycetota</taxon>
        <taxon>Planctomycetia</taxon>
        <taxon>Pirellulales</taxon>
        <taxon>Lacipirellulaceae</taxon>
        <taxon>Botrimarina</taxon>
    </lineage>
</organism>
<evidence type="ECO:0000256" key="11">
    <source>
        <dbReference type="HAMAP-Rule" id="MF_00129"/>
    </source>
</evidence>
<dbReference type="InterPro" id="IPR044920">
    <property type="entry name" value="MnmG_C_subdom_sf"/>
</dbReference>
<dbReference type="Pfam" id="PF21680">
    <property type="entry name" value="GIDA_C_1st"/>
    <property type="match status" value="1"/>
</dbReference>
<dbReference type="InterPro" id="IPR002218">
    <property type="entry name" value="MnmG-rel"/>
</dbReference>
<dbReference type="InterPro" id="IPR040131">
    <property type="entry name" value="MnmG_N"/>
</dbReference>
<comment type="subunit">
    <text evidence="9 11">Homodimer. Heterotetramer of two MnmE and two MnmG subunits.</text>
</comment>
<dbReference type="InterPro" id="IPR036188">
    <property type="entry name" value="FAD/NAD-bd_sf"/>
</dbReference>
<keyword evidence="8 11" id="KW-0520">NAD</keyword>
<dbReference type="InterPro" id="IPR049312">
    <property type="entry name" value="GIDA_C_N"/>
</dbReference>
<accession>A0A5C6AII8</accession>
<evidence type="ECO:0000313" key="15">
    <source>
        <dbReference type="Proteomes" id="UP000317421"/>
    </source>
</evidence>
<comment type="similarity">
    <text evidence="3 11">Belongs to the MnmG family.</text>
</comment>
<keyword evidence="7 11" id="KW-0274">FAD</keyword>
<gene>
    <name evidence="11 14" type="primary">mnmG</name>
    <name evidence="11" type="synonym">gidA</name>
    <name evidence="14" type="ORF">Pla108_01410</name>
</gene>
<sequence length="634" mass="68957">MTEVTYDYDVVVIGAGHAGTEAALAAARMGARTALLTTNLDTVGQMSCNPAIGGVGKGQIVREIDALGGAMGRAIDATGLQFRMLNCRKGPAMHSPRAQADKRLYQAEIKRIVEEQENLELRQEGVEELLVREGDRETEPPLVPGPSSPIPSIAGVRVRGGATYRAPTVVLTTGTFLQALMHTGEAKTAGGRAGEGTSAGISGALHRLGIRLERFKTGTPPRLNGRTIDYTACDLQPGDDAPQPFSFLTDELTQSQLPCHVTYTTPAVHDLIRANLERAPMYSGQINSSGPRYCPSIEDKVVRFADKQQHQLFLEPEGRNTREVYVNGVSTSLPRDVQDAMFRLIPGCERAQIMRYGYAVEYDYAPPDQLQPTLESKRVAGLFFAGQINGTTGYEEAGAQGLVAGANAALKVADREPLVLGRDEAYIGVLIDDLVTCGVDEPYRMFTSRAEYRLLLRQDNADRRLTPLAARCGLASAQREARLRAKLGQVDRVAHLLETVRYQGRSLSEQLRRPEVDWTAALAMAPAEAAAELAGAPADAVEQAIIDARYVGYVARQQTEVDRQRRLAEKRIPATFDYARITHLRHEAREKLARVQPTNLAQASRISGVTPADITLLMAHLGGGRRRSTADPSV</sequence>
<feature type="coiled-coil region" evidence="12">
    <location>
        <begin position="102"/>
        <end position="129"/>
    </location>
</feature>
<comment type="function">
    <text evidence="2 11">NAD-binding protein involved in the addition of a carboxymethylaminomethyl (cmnm) group at the wobble position (U34) of certain tRNAs, forming tRNA-cmnm(5)s(2)U34.</text>
</comment>
<comment type="cofactor">
    <cofactor evidence="1 11">
        <name>FAD</name>
        <dbReference type="ChEBI" id="CHEBI:57692"/>
    </cofactor>
</comment>
<evidence type="ECO:0000256" key="8">
    <source>
        <dbReference type="ARBA" id="ARBA00023027"/>
    </source>
</evidence>
<dbReference type="InterPro" id="IPR047001">
    <property type="entry name" value="MnmG_C_subdom"/>
</dbReference>
<evidence type="ECO:0000256" key="7">
    <source>
        <dbReference type="ARBA" id="ARBA00022827"/>
    </source>
</evidence>
<dbReference type="EMBL" id="SJPR01000001">
    <property type="protein sequence ID" value="TWT99206.1"/>
    <property type="molecule type" value="Genomic_DNA"/>
</dbReference>
<dbReference type="OrthoDB" id="9815560at2"/>
<keyword evidence="11" id="KW-0963">Cytoplasm</keyword>
<dbReference type="Gene3D" id="1.10.150.570">
    <property type="entry name" value="GidA associated domain, C-terminal subdomain"/>
    <property type="match status" value="1"/>
</dbReference>
<dbReference type="GO" id="GO:0005829">
    <property type="term" value="C:cytosol"/>
    <property type="evidence" value="ECO:0007669"/>
    <property type="project" value="TreeGrafter"/>
</dbReference>
<comment type="subcellular location">
    <subcellularLocation>
        <location evidence="11">Cytoplasm</location>
    </subcellularLocation>
</comment>
<dbReference type="PRINTS" id="PR00368">
    <property type="entry name" value="FADPNR"/>
</dbReference>
<dbReference type="GO" id="GO:0030488">
    <property type="term" value="P:tRNA methylation"/>
    <property type="evidence" value="ECO:0007669"/>
    <property type="project" value="TreeGrafter"/>
</dbReference>
<dbReference type="Gene3D" id="1.10.10.1800">
    <property type="entry name" value="tRNA uridine 5-carboxymethylaminomethyl modification enzyme MnmG/GidA"/>
    <property type="match status" value="1"/>
</dbReference>
<feature type="binding site" evidence="11">
    <location>
        <begin position="14"/>
        <end position="19"/>
    </location>
    <ligand>
        <name>FAD</name>
        <dbReference type="ChEBI" id="CHEBI:57692"/>
    </ligand>
</feature>
<dbReference type="NCBIfam" id="TIGR00136">
    <property type="entry name" value="mnmG_gidA"/>
    <property type="match status" value="1"/>
</dbReference>
<feature type="binding site" evidence="11">
    <location>
        <position position="126"/>
    </location>
    <ligand>
        <name>FAD</name>
        <dbReference type="ChEBI" id="CHEBI:57692"/>
    </ligand>
</feature>
<proteinExistence type="inferred from homology"/>
<evidence type="ECO:0000256" key="2">
    <source>
        <dbReference type="ARBA" id="ARBA00003717"/>
    </source>
</evidence>
<comment type="caution">
    <text evidence="14">The sequence shown here is derived from an EMBL/GenBank/DDBJ whole genome shotgun (WGS) entry which is preliminary data.</text>
</comment>
<feature type="binding site" evidence="11">
    <location>
        <begin position="290"/>
        <end position="304"/>
    </location>
    <ligand>
        <name>NAD(+)</name>
        <dbReference type="ChEBI" id="CHEBI:57540"/>
    </ligand>
</feature>
<keyword evidence="6 11" id="KW-0819">tRNA processing</keyword>
<dbReference type="PANTHER" id="PTHR11806">
    <property type="entry name" value="GLUCOSE INHIBITED DIVISION PROTEIN A"/>
    <property type="match status" value="1"/>
</dbReference>
<dbReference type="HAMAP" id="MF_00129">
    <property type="entry name" value="MnmG_GidA"/>
    <property type="match status" value="1"/>
</dbReference>
<evidence type="ECO:0000256" key="4">
    <source>
        <dbReference type="ARBA" id="ARBA00020461"/>
    </source>
</evidence>
<dbReference type="PROSITE" id="PS01281">
    <property type="entry name" value="GIDA_2"/>
    <property type="match status" value="1"/>
</dbReference>
<keyword evidence="5 11" id="KW-0285">Flavoprotein</keyword>
<dbReference type="PROSITE" id="PS01280">
    <property type="entry name" value="GIDA_1"/>
    <property type="match status" value="1"/>
</dbReference>
<evidence type="ECO:0000259" key="13">
    <source>
        <dbReference type="SMART" id="SM01228"/>
    </source>
</evidence>
<keyword evidence="12" id="KW-0175">Coiled coil</keyword>
<dbReference type="GO" id="GO:0050660">
    <property type="term" value="F:flavin adenine dinucleotide binding"/>
    <property type="evidence" value="ECO:0007669"/>
    <property type="project" value="UniProtKB-UniRule"/>
</dbReference>
<feature type="domain" description="tRNA uridine 5-carboxymethylaminomethyl modification enzyme C-terminal subdomain" evidence="13">
    <location>
        <begin position="548"/>
        <end position="619"/>
    </location>
</feature>
<dbReference type="Proteomes" id="UP000317421">
    <property type="component" value="Unassembled WGS sequence"/>
</dbReference>
<protein>
    <recommendedName>
        <fullName evidence="4 11">tRNA uridine 5-carboxymethylaminomethyl modification enzyme MnmG</fullName>
    </recommendedName>
    <alternativeName>
        <fullName evidence="10 11">Glucose-inhibited division protein A</fullName>
    </alternativeName>
</protein>
<dbReference type="SMART" id="SM01228">
    <property type="entry name" value="GIDA_assoc_3"/>
    <property type="match status" value="1"/>
</dbReference>
<evidence type="ECO:0000256" key="9">
    <source>
        <dbReference type="ARBA" id="ARBA00025948"/>
    </source>
</evidence>
<dbReference type="RefSeq" id="WP_146441494.1">
    <property type="nucleotide sequence ID" value="NZ_SJPR01000001.1"/>
</dbReference>
<evidence type="ECO:0000256" key="12">
    <source>
        <dbReference type="SAM" id="Coils"/>
    </source>
</evidence>
<dbReference type="FunFam" id="3.50.50.60:FF:000002">
    <property type="entry name" value="tRNA uridine 5-carboxymethylaminomethyl modification enzyme MnmG"/>
    <property type="match status" value="1"/>
</dbReference>
<dbReference type="Pfam" id="PF01134">
    <property type="entry name" value="GIDA"/>
    <property type="match status" value="1"/>
</dbReference>
<feature type="binding site" evidence="11">
    <location>
        <position position="387"/>
    </location>
    <ligand>
        <name>FAD</name>
        <dbReference type="ChEBI" id="CHEBI:57692"/>
    </ligand>
</feature>
<keyword evidence="15" id="KW-1185">Reference proteome</keyword>
<evidence type="ECO:0000256" key="5">
    <source>
        <dbReference type="ARBA" id="ARBA00022630"/>
    </source>
</evidence>
<dbReference type="InterPro" id="IPR026904">
    <property type="entry name" value="MnmG_C"/>
</dbReference>
<dbReference type="Gene3D" id="3.50.50.60">
    <property type="entry name" value="FAD/NAD(P)-binding domain"/>
    <property type="match status" value="2"/>
</dbReference>
<evidence type="ECO:0000256" key="1">
    <source>
        <dbReference type="ARBA" id="ARBA00001974"/>
    </source>
</evidence>